<dbReference type="OrthoDB" id="9784166at2"/>
<dbReference type="Gene3D" id="3.30.420.200">
    <property type="match status" value="1"/>
</dbReference>
<dbReference type="InterPro" id="IPR022496">
    <property type="entry name" value="T6A_TsaB"/>
</dbReference>
<feature type="domain" description="Gcp-like" evidence="1">
    <location>
        <begin position="38"/>
        <end position="127"/>
    </location>
</feature>
<dbReference type="NCBIfam" id="TIGR03725">
    <property type="entry name" value="T6A_YeaZ"/>
    <property type="match status" value="1"/>
</dbReference>
<organism evidence="2 3">
    <name type="scientific">Caldisericum exile (strain DSM 21853 / NBRC 104410 / AZM16c01)</name>
    <dbReference type="NCBI Taxonomy" id="511051"/>
    <lineage>
        <taxon>Bacteria</taxon>
        <taxon>Pseudomonadati</taxon>
        <taxon>Caldisericota/Cryosericota group</taxon>
        <taxon>Caldisericota</taxon>
        <taxon>Caldisericia</taxon>
        <taxon>Caldisericales</taxon>
        <taxon>Caldisericaceae</taxon>
        <taxon>Caldisericum</taxon>
    </lineage>
</organism>
<gene>
    <name evidence="2" type="ordered locus">CSE_12220</name>
</gene>
<protein>
    <recommendedName>
        <fullName evidence="1">Gcp-like domain-containing protein</fullName>
    </recommendedName>
</protein>
<keyword evidence="3" id="KW-1185">Reference proteome</keyword>
<evidence type="ECO:0000259" key="1">
    <source>
        <dbReference type="Pfam" id="PF00814"/>
    </source>
</evidence>
<dbReference type="Gene3D" id="3.30.420.40">
    <property type="match status" value="1"/>
</dbReference>
<dbReference type="AlphaFoldDB" id="A0A7U6JFD0"/>
<proteinExistence type="predicted"/>
<reference evidence="2 3" key="1">
    <citation type="submission" date="2011-01" db="EMBL/GenBank/DDBJ databases">
        <title>Whole genome sequence of Caldisericum exile AZM16c01.</title>
        <authorList>
            <person name="Narita-Yamada S."/>
            <person name="Kawakoshi A."/>
            <person name="Nakamura S."/>
            <person name="Sasagawa M."/>
            <person name="Fukada J."/>
            <person name="Sekine M."/>
            <person name="Kato Y."/>
            <person name="Fukai R."/>
            <person name="Sasaki K."/>
            <person name="Hanamaki A."/>
            <person name="Narita H."/>
            <person name="Konno Y."/>
            <person name="Mori K."/>
            <person name="Yamazaki S."/>
            <person name="Suzuki K."/>
            <person name="Fujita N."/>
        </authorList>
    </citation>
    <scope>NUCLEOTIDE SEQUENCE [LARGE SCALE GENOMIC DNA]</scope>
    <source>
        <strain evidence="3">DSM 21853 / NBRC 104410 / AZM16c01</strain>
    </source>
</reference>
<name>A0A7U6JFD0_CALEA</name>
<dbReference type="RefSeq" id="WP_014453744.1">
    <property type="nucleotide sequence ID" value="NC_017096.1"/>
</dbReference>
<sequence>MNYLFLNQAFYPTISLLGSNEKVVYSVIQYPSDENPNTLLHITKNMFDILKFDKHNLNYILVVNGPGSFTGTRIGVVDAKILAFALSIPLIPVNSLELLARHVENGKVKAVLSAGRNEFFVSEFEKGIRKTEDELKTLSELKNFDDLIISFEDLSSLNLKNFRKVFVSPEVIQKVSLEKISKKETISDPLSLKPIYLRAEDKLFKKMR</sequence>
<accession>A0A7U6JFD0</accession>
<dbReference type="InterPro" id="IPR043129">
    <property type="entry name" value="ATPase_NBD"/>
</dbReference>
<dbReference type="SUPFAM" id="SSF53067">
    <property type="entry name" value="Actin-like ATPase domain"/>
    <property type="match status" value="1"/>
</dbReference>
<evidence type="ECO:0000313" key="3">
    <source>
        <dbReference type="Proteomes" id="UP000004793"/>
    </source>
</evidence>
<dbReference type="InterPro" id="IPR000905">
    <property type="entry name" value="Gcp-like_dom"/>
</dbReference>
<dbReference type="EMBL" id="AP012051">
    <property type="protein sequence ID" value="BAL81348.1"/>
    <property type="molecule type" value="Genomic_DNA"/>
</dbReference>
<evidence type="ECO:0000313" key="2">
    <source>
        <dbReference type="EMBL" id="BAL81348.1"/>
    </source>
</evidence>
<dbReference type="Proteomes" id="UP000004793">
    <property type="component" value="Chromosome"/>
</dbReference>
<dbReference type="GO" id="GO:0002949">
    <property type="term" value="P:tRNA threonylcarbamoyladenosine modification"/>
    <property type="evidence" value="ECO:0007669"/>
    <property type="project" value="InterPro"/>
</dbReference>
<dbReference type="Pfam" id="PF00814">
    <property type="entry name" value="TsaD"/>
    <property type="match status" value="1"/>
</dbReference>
<dbReference type="KEGG" id="cex:CSE_12220"/>